<dbReference type="STRING" id="1447872.A0A1J9PR63"/>
<keyword evidence="4" id="KW-1185">Reference proteome</keyword>
<evidence type="ECO:0000313" key="3">
    <source>
        <dbReference type="EMBL" id="OJD18402.1"/>
    </source>
</evidence>
<reference evidence="3 4" key="1">
    <citation type="submission" date="2015-07" db="EMBL/GenBank/DDBJ databases">
        <title>Emmonsia species relationships and genome sequence.</title>
        <authorList>
            <consortium name="The Broad Institute Genomics Platform"/>
            <person name="Cuomo C.A."/>
            <person name="Munoz J.F."/>
            <person name="Imamovic A."/>
            <person name="Priest M.E."/>
            <person name="Young S."/>
            <person name="Clay O.K."/>
            <person name="McEwen J.G."/>
        </authorList>
    </citation>
    <scope>NUCLEOTIDE SEQUENCE [LARGE SCALE GENOMIC DNA]</scope>
    <source>
        <strain evidence="3 4">UAMH 9510</strain>
    </source>
</reference>
<organism evidence="3 4">
    <name type="scientific">Emergomyces pasteurianus Ep9510</name>
    <dbReference type="NCBI Taxonomy" id="1447872"/>
    <lineage>
        <taxon>Eukaryota</taxon>
        <taxon>Fungi</taxon>
        <taxon>Dikarya</taxon>
        <taxon>Ascomycota</taxon>
        <taxon>Pezizomycotina</taxon>
        <taxon>Eurotiomycetes</taxon>
        <taxon>Eurotiomycetidae</taxon>
        <taxon>Onygenales</taxon>
        <taxon>Ajellomycetaceae</taxon>
        <taxon>Emergomyces</taxon>
    </lineage>
</organism>
<protein>
    <recommendedName>
        <fullName evidence="2">Hemerythrin-like domain-containing protein</fullName>
    </recommendedName>
</protein>
<comment type="caution">
    <text evidence="3">The sequence shown here is derived from an EMBL/GenBank/DDBJ whole genome shotgun (WGS) entry which is preliminary data.</text>
</comment>
<dbReference type="AlphaFoldDB" id="A0A1J9PR63"/>
<dbReference type="PANTHER" id="PTHR38048">
    <property type="entry name" value="EXPRESSED PROTEIN"/>
    <property type="match status" value="1"/>
</dbReference>
<dbReference type="Proteomes" id="UP000182235">
    <property type="component" value="Unassembled WGS sequence"/>
</dbReference>
<dbReference type="VEuPathDB" id="FungiDB:AJ78_01582"/>
<dbReference type="CDD" id="cd12108">
    <property type="entry name" value="Hr-like"/>
    <property type="match status" value="1"/>
</dbReference>
<name>A0A1J9PR63_9EURO</name>
<dbReference type="Gene3D" id="1.20.120.520">
    <property type="entry name" value="nmb1532 protein domain like"/>
    <property type="match status" value="1"/>
</dbReference>
<proteinExistence type="predicted"/>
<gene>
    <name evidence="3" type="ORF">AJ78_01582</name>
</gene>
<feature type="domain" description="Hemerythrin-like" evidence="2">
    <location>
        <begin position="36"/>
        <end position="162"/>
    </location>
</feature>
<accession>A0A1J9PR63</accession>
<dbReference type="InterPro" id="IPR012312">
    <property type="entry name" value="Hemerythrin-like"/>
</dbReference>
<dbReference type="InterPro" id="IPR053206">
    <property type="entry name" value="Dimeric_xanthone_biosynth"/>
</dbReference>
<dbReference type="Pfam" id="PF01814">
    <property type="entry name" value="Hemerythrin"/>
    <property type="match status" value="1"/>
</dbReference>
<evidence type="ECO:0000313" key="4">
    <source>
        <dbReference type="Proteomes" id="UP000182235"/>
    </source>
</evidence>
<dbReference type="OrthoDB" id="10044044at2759"/>
<dbReference type="EMBL" id="LGRN01000036">
    <property type="protein sequence ID" value="OJD18402.1"/>
    <property type="molecule type" value="Genomic_DNA"/>
</dbReference>
<evidence type="ECO:0000256" key="1">
    <source>
        <dbReference type="SAM" id="MobiDB-lite"/>
    </source>
</evidence>
<feature type="region of interest" description="Disordered" evidence="1">
    <location>
        <begin position="1"/>
        <end position="20"/>
    </location>
</feature>
<sequence>MAEEQKNLFTQPEASGSPLPEVTAEDFKIFDYFAYKMDIHHNDFRQIWETLYEACVANKLPEDTSVEQFIEMGMNFCNNLQIHHDIEEKLVFPYLGQRMPAFKVENNELELLVQHKHIHTGLTKMREYLLMCEEGNKEFELEELKVIMDGFGKILWFHMDEEVDQLRADKMRPYWSLEEIQAMPFYEPVAEELLAQIGVTT</sequence>
<dbReference type="PANTHER" id="PTHR38048:SF2">
    <property type="entry name" value="HEMERYTHRIN-LIKE DOMAIN-CONTAINING PROTEIN"/>
    <property type="match status" value="1"/>
</dbReference>
<evidence type="ECO:0000259" key="2">
    <source>
        <dbReference type="Pfam" id="PF01814"/>
    </source>
</evidence>